<comment type="caution">
    <text evidence="5">The sequence shown here is derived from an EMBL/GenBank/DDBJ whole genome shotgun (WGS) entry which is preliminary data.</text>
</comment>
<dbReference type="Proteomes" id="UP000320239">
    <property type="component" value="Unassembled WGS sequence"/>
</dbReference>
<evidence type="ECO:0000313" key="5">
    <source>
        <dbReference type="EMBL" id="TWG21311.1"/>
    </source>
</evidence>
<keyword evidence="2" id="KW-0186">Copper</keyword>
<name>A0A561WBS2_ACTTI</name>
<dbReference type="InterPro" id="IPR014756">
    <property type="entry name" value="Ig_E-set"/>
</dbReference>
<evidence type="ECO:0000256" key="3">
    <source>
        <dbReference type="SAM" id="Phobius"/>
    </source>
</evidence>
<keyword evidence="3" id="KW-1133">Transmembrane helix</keyword>
<evidence type="ECO:0000259" key="4">
    <source>
        <dbReference type="Pfam" id="PF04234"/>
    </source>
</evidence>
<sequence>MNRVKALAVLAVTVVLALFLWRPAHTSPRLSSVSPADGVRLDDPPAEVVLTFSGRPETSLVHIVVTGADGTTMPQQQPRVSGDRIVAPLTAIGAGAYRVAYHVELSDGSQIAGDIGFAVGAGAAAPAAGHAHLSKDPLSLVLVVLDVVLAVVLVVVMLRRRPAGRSR</sequence>
<dbReference type="GO" id="GO:0046688">
    <property type="term" value="P:response to copper ion"/>
    <property type="evidence" value="ECO:0007669"/>
    <property type="project" value="InterPro"/>
</dbReference>
<keyword evidence="6" id="KW-1185">Reference proteome</keyword>
<protein>
    <recommendedName>
        <fullName evidence="4">CopC domain-containing protein</fullName>
    </recommendedName>
</protein>
<evidence type="ECO:0000256" key="2">
    <source>
        <dbReference type="ARBA" id="ARBA00023008"/>
    </source>
</evidence>
<keyword evidence="3" id="KW-0812">Transmembrane</keyword>
<feature type="domain" description="CopC" evidence="4">
    <location>
        <begin position="29"/>
        <end position="119"/>
    </location>
</feature>
<keyword evidence="3" id="KW-0472">Membrane</keyword>
<dbReference type="Gene3D" id="2.60.40.1220">
    <property type="match status" value="1"/>
</dbReference>
<dbReference type="GO" id="GO:0005507">
    <property type="term" value="F:copper ion binding"/>
    <property type="evidence" value="ECO:0007669"/>
    <property type="project" value="InterPro"/>
</dbReference>
<dbReference type="EMBL" id="VIWY01000003">
    <property type="protein sequence ID" value="TWG21311.1"/>
    <property type="molecule type" value="Genomic_DNA"/>
</dbReference>
<keyword evidence="1" id="KW-0732">Signal</keyword>
<reference evidence="5 6" key="1">
    <citation type="submission" date="2019-06" db="EMBL/GenBank/DDBJ databases">
        <title>Sequencing the genomes of 1000 actinobacteria strains.</title>
        <authorList>
            <person name="Klenk H.-P."/>
        </authorList>
    </citation>
    <scope>NUCLEOTIDE SEQUENCE [LARGE SCALE GENOMIC DNA]</scope>
    <source>
        <strain evidence="5 6">DSM 43866</strain>
    </source>
</reference>
<dbReference type="InterPro" id="IPR014755">
    <property type="entry name" value="Cu-Rt/internalin_Ig-like"/>
</dbReference>
<gene>
    <name evidence="5" type="ORF">FHX34_103849</name>
</gene>
<feature type="transmembrane region" description="Helical" evidence="3">
    <location>
        <begin position="138"/>
        <end position="158"/>
    </location>
</feature>
<dbReference type="SUPFAM" id="SSF81296">
    <property type="entry name" value="E set domains"/>
    <property type="match status" value="1"/>
</dbReference>
<evidence type="ECO:0000256" key="1">
    <source>
        <dbReference type="ARBA" id="ARBA00022729"/>
    </source>
</evidence>
<dbReference type="Pfam" id="PF04234">
    <property type="entry name" value="CopC"/>
    <property type="match status" value="1"/>
</dbReference>
<proteinExistence type="predicted"/>
<dbReference type="InterPro" id="IPR007348">
    <property type="entry name" value="CopC_dom"/>
</dbReference>
<dbReference type="GO" id="GO:0042597">
    <property type="term" value="C:periplasmic space"/>
    <property type="evidence" value="ECO:0007669"/>
    <property type="project" value="InterPro"/>
</dbReference>
<dbReference type="RefSeq" id="WP_164466100.1">
    <property type="nucleotide sequence ID" value="NZ_BOMX01000150.1"/>
</dbReference>
<evidence type="ECO:0000313" key="6">
    <source>
        <dbReference type="Proteomes" id="UP000320239"/>
    </source>
</evidence>
<organism evidence="5 6">
    <name type="scientific">Actinoplanes teichomyceticus</name>
    <dbReference type="NCBI Taxonomy" id="1867"/>
    <lineage>
        <taxon>Bacteria</taxon>
        <taxon>Bacillati</taxon>
        <taxon>Actinomycetota</taxon>
        <taxon>Actinomycetes</taxon>
        <taxon>Micromonosporales</taxon>
        <taxon>Micromonosporaceae</taxon>
        <taxon>Actinoplanes</taxon>
    </lineage>
</organism>
<accession>A0A561WBS2</accession>
<dbReference type="AlphaFoldDB" id="A0A561WBS2"/>